<evidence type="ECO:0008006" key="3">
    <source>
        <dbReference type="Google" id="ProtNLM"/>
    </source>
</evidence>
<evidence type="ECO:0000313" key="1">
    <source>
        <dbReference type="EMBL" id="MBB3119300.1"/>
    </source>
</evidence>
<sequence>MGLAEDDRRAALRAMLACMGALVLPAATALTAQPPTPLRVVYPRRLPVIDSFFEYDWAVLRTALARTVSRYGPFELKPSAEAMSSRRVTLELATPKGVIDIFVRATSPDLEKQFQPIRIPVDKGLIGMRVLLVRKEDLPRFAAVRTLQDLRKFRVGQGKGWADNDILTAAGIPVVEGTYYEGLFAMLTARRFDFFSRSADEVMREYEERHASVPEMALEPTLLLHYPLPRYFFVRRDAAGDKLGQRVKAGLEMMIQDGSLNALFRQHKSPLLEKLALHKRRVIELPNPSLSPETPLQRSELWLAPSNGAWR</sequence>
<dbReference type="AlphaFoldDB" id="A0A7W5FTW1"/>
<reference evidence="1 2" key="1">
    <citation type="submission" date="2020-08" db="EMBL/GenBank/DDBJ databases">
        <title>Genomic Encyclopedia of Type Strains, Phase III (KMG-III): the genomes of soil and plant-associated and newly described type strains.</title>
        <authorList>
            <person name="Whitman W."/>
        </authorList>
    </citation>
    <scope>NUCLEOTIDE SEQUENCE [LARGE SCALE GENOMIC DNA]</scope>
    <source>
        <strain evidence="1 2">CECT 8897</strain>
    </source>
</reference>
<accession>A0A7W5FTW1</accession>
<gene>
    <name evidence="1" type="ORF">FHS03_002351</name>
</gene>
<keyword evidence="2" id="KW-1185">Reference proteome</keyword>
<proteinExistence type="predicted"/>
<dbReference type="EMBL" id="JACHXD010000005">
    <property type="protein sequence ID" value="MBB3119300.1"/>
    <property type="molecule type" value="Genomic_DNA"/>
</dbReference>
<dbReference type="SUPFAM" id="SSF53850">
    <property type="entry name" value="Periplasmic binding protein-like II"/>
    <property type="match status" value="1"/>
</dbReference>
<dbReference type="RefSeq" id="WP_229426164.1">
    <property type="nucleotide sequence ID" value="NZ_JACHXD010000005.1"/>
</dbReference>
<name>A0A7W5FTW1_9BURK</name>
<protein>
    <recommendedName>
        <fullName evidence="3">Transporter substrate-binding domain-containing protein</fullName>
    </recommendedName>
</protein>
<organism evidence="1 2">
    <name type="scientific">Pseudoduganella violacea</name>
    <dbReference type="NCBI Taxonomy" id="1715466"/>
    <lineage>
        <taxon>Bacteria</taxon>
        <taxon>Pseudomonadati</taxon>
        <taxon>Pseudomonadota</taxon>
        <taxon>Betaproteobacteria</taxon>
        <taxon>Burkholderiales</taxon>
        <taxon>Oxalobacteraceae</taxon>
        <taxon>Telluria group</taxon>
        <taxon>Pseudoduganella</taxon>
    </lineage>
</organism>
<evidence type="ECO:0000313" key="2">
    <source>
        <dbReference type="Proteomes" id="UP000541535"/>
    </source>
</evidence>
<dbReference type="Proteomes" id="UP000541535">
    <property type="component" value="Unassembled WGS sequence"/>
</dbReference>
<comment type="caution">
    <text evidence="1">The sequence shown here is derived from an EMBL/GenBank/DDBJ whole genome shotgun (WGS) entry which is preliminary data.</text>
</comment>